<accession>A0A6J7L328</accession>
<feature type="domain" description="Rv2175c C-terminal" evidence="1">
    <location>
        <begin position="41"/>
        <end position="94"/>
    </location>
</feature>
<gene>
    <name evidence="2" type="ORF">UFOPK3837_01151</name>
</gene>
<dbReference type="EMBL" id="CAFBNO010000090">
    <property type="protein sequence ID" value="CAB4962556.1"/>
    <property type="molecule type" value="Genomic_DNA"/>
</dbReference>
<protein>
    <submittedName>
        <fullName evidence="2">Unannotated protein</fullName>
    </submittedName>
</protein>
<evidence type="ECO:0000259" key="1">
    <source>
        <dbReference type="Pfam" id="PF18367"/>
    </source>
</evidence>
<reference evidence="2" key="1">
    <citation type="submission" date="2020-05" db="EMBL/GenBank/DDBJ databases">
        <authorList>
            <person name="Chiriac C."/>
            <person name="Salcher M."/>
            <person name="Ghai R."/>
            <person name="Kavagutti S V."/>
        </authorList>
    </citation>
    <scope>NUCLEOTIDE SEQUENCE</scope>
</reference>
<dbReference type="InterPro" id="IPR041098">
    <property type="entry name" value="Rv2175c_C"/>
</dbReference>
<sequence>MNIPLGKVRRYIEEHVLFSVRFDGVQKIPAQLVASGEPLPSLRGTILVLIDAGFTADSAVEWLYRVEDSIGRRPIELLLEGRKSEVRRVAQSLAF</sequence>
<proteinExistence type="predicted"/>
<dbReference type="AlphaFoldDB" id="A0A6J7L328"/>
<organism evidence="2">
    <name type="scientific">freshwater metagenome</name>
    <dbReference type="NCBI Taxonomy" id="449393"/>
    <lineage>
        <taxon>unclassified sequences</taxon>
        <taxon>metagenomes</taxon>
        <taxon>ecological metagenomes</taxon>
    </lineage>
</organism>
<dbReference type="Pfam" id="PF18367">
    <property type="entry name" value="Rv2175c_C"/>
    <property type="match status" value="1"/>
</dbReference>
<name>A0A6J7L328_9ZZZZ</name>
<evidence type="ECO:0000313" key="2">
    <source>
        <dbReference type="EMBL" id="CAB4962556.1"/>
    </source>
</evidence>